<comment type="caution">
    <text evidence="1">The sequence shown here is derived from an EMBL/GenBank/DDBJ whole genome shotgun (WGS) entry which is preliminary data.</text>
</comment>
<proteinExistence type="predicted"/>
<evidence type="ECO:0000313" key="1">
    <source>
        <dbReference type="EMBL" id="MCJ2541636.1"/>
    </source>
</evidence>
<sequence>MPHFRGQRRRVWIWGMIAVLAGLTGSLLTGVGQNPVAQAQQGLSQTQLEQAQYVRSCGSCHVALPAQVLPTETWRRLLQDPNHYGQQIQPLTGVPLQLAWGYLRSNSRPLRQREPVPYRLADSRYFRALHLQVEFPSPVRVSSCVDCHPRVDFGDFASLSPDWQS</sequence>
<name>A0ABT0C779_THEVL</name>
<evidence type="ECO:0000313" key="2">
    <source>
        <dbReference type="Proteomes" id="UP000830835"/>
    </source>
</evidence>
<dbReference type="EMBL" id="JAFIRA010000002">
    <property type="protein sequence ID" value="MCJ2541636.1"/>
    <property type="molecule type" value="Genomic_DNA"/>
</dbReference>
<dbReference type="InterPro" id="IPR018588">
    <property type="entry name" value="Dihaem_cytochrome-c"/>
</dbReference>
<gene>
    <name evidence="1" type="ORF">JX360_01740</name>
</gene>
<reference evidence="1" key="1">
    <citation type="submission" date="2021-02" db="EMBL/GenBank/DDBJ databases">
        <title>The CRISPR/cas machinery reduction and long-range gene transfer in the hot spring cyanobacterium Synechococcus.</title>
        <authorList>
            <person name="Dvorak P."/>
            <person name="Jahodarova E."/>
            <person name="Hasler P."/>
            <person name="Poulickova A."/>
        </authorList>
    </citation>
    <scope>NUCLEOTIDE SEQUENCE</scope>
    <source>
        <strain evidence="1">Rupite</strain>
    </source>
</reference>
<dbReference type="Pfam" id="PF09626">
    <property type="entry name" value="DHC"/>
    <property type="match status" value="1"/>
</dbReference>
<accession>A0ABT0C779</accession>
<evidence type="ECO:0008006" key="3">
    <source>
        <dbReference type="Google" id="ProtNLM"/>
    </source>
</evidence>
<organism evidence="1 2">
    <name type="scientific">Thermostichus vulcanus str. 'Rupite'</name>
    <dbReference type="NCBI Taxonomy" id="2813851"/>
    <lineage>
        <taxon>Bacteria</taxon>
        <taxon>Bacillati</taxon>
        <taxon>Cyanobacteriota</taxon>
        <taxon>Cyanophyceae</taxon>
        <taxon>Thermostichales</taxon>
        <taxon>Thermostichaceae</taxon>
        <taxon>Thermostichus</taxon>
    </lineage>
</organism>
<dbReference type="Proteomes" id="UP000830835">
    <property type="component" value="Unassembled WGS sequence"/>
</dbReference>
<protein>
    <recommendedName>
        <fullName evidence="3">Dihem cytochrome c</fullName>
    </recommendedName>
</protein>
<keyword evidence="2" id="KW-1185">Reference proteome</keyword>